<sequence>MPELPEVETTRRGIATLMTSEILQEFRIHEKRLRWPVPDEINTLVRNRRVIACDRRGKYLLIHFEHGTQIIHLGMSGSLRSVPLNEPRRKHDHAEWIFAKARFLLHDPRRFGAILWHDNRHGPINAHPLLAHLGIEPFHPDFTPAYLYTHLQGRQQAIKQILLAGKIVVGVGNIYACESLFLAGIHPELPGAAISKHRAHKLHAAILQTLKAALEAGGSTLRDYVNASGGPGAYFELHAHVYEREGQACHRCLRPIKRMTQGQRSTYYCSSCQRR</sequence>
<evidence type="ECO:0000256" key="3">
    <source>
        <dbReference type="ARBA" id="ARBA00011245"/>
    </source>
</evidence>
<dbReference type="Pfam" id="PF01149">
    <property type="entry name" value="Fapy_DNA_glyco"/>
    <property type="match status" value="1"/>
</dbReference>
<name>A0ABT8EGQ5_9BURK</name>
<keyword evidence="5 15" id="KW-0227">DNA damage</keyword>
<keyword evidence="6 15" id="KW-0863">Zinc-finger</keyword>
<dbReference type="EC" id="4.2.99.18" evidence="15"/>
<dbReference type="EC" id="3.2.2.23" evidence="15"/>
<dbReference type="HAMAP" id="MF_00103">
    <property type="entry name" value="Fapy_DNA_glycosyl"/>
    <property type="match status" value="1"/>
</dbReference>
<dbReference type="InterPro" id="IPR020629">
    <property type="entry name" value="FPG_Glyclase"/>
</dbReference>
<dbReference type="PANTHER" id="PTHR22993:SF9">
    <property type="entry name" value="FORMAMIDOPYRIMIDINE-DNA GLYCOSYLASE"/>
    <property type="match status" value="1"/>
</dbReference>
<dbReference type="CDD" id="cd08966">
    <property type="entry name" value="EcFpg-like_N"/>
    <property type="match status" value="1"/>
</dbReference>
<evidence type="ECO:0000256" key="6">
    <source>
        <dbReference type="ARBA" id="ARBA00022771"/>
    </source>
</evidence>
<dbReference type="NCBIfam" id="TIGR00577">
    <property type="entry name" value="fpg"/>
    <property type="match status" value="1"/>
</dbReference>
<dbReference type="RefSeq" id="WP_266122220.1">
    <property type="nucleotide sequence ID" value="NZ_JAJHNU010000001.1"/>
</dbReference>
<gene>
    <name evidence="15 18" type="primary">mutM</name>
    <name evidence="15" type="synonym">fpg</name>
    <name evidence="18" type="ORF">LMS43_04110</name>
</gene>
<keyword evidence="8 15" id="KW-0862">Zinc</keyword>
<dbReference type="Pfam" id="PF06827">
    <property type="entry name" value="zf-FPG_IleRS"/>
    <property type="match status" value="1"/>
</dbReference>
<dbReference type="Proteomes" id="UP001168613">
    <property type="component" value="Unassembled WGS sequence"/>
</dbReference>
<dbReference type="Pfam" id="PF06831">
    <property type="entry name" value="H2TH"/>
    <property type="match status" value="1"/>
</dbReference>
<dbReference type="Gene3D" id="3.20.190.10">
    <property type="entry name" value="MutM-like, N-terminal"/>
    <property type="match status" value="1"/>
</dbReference>
<comment type="catalytic activity">
    <reaction evidence="14 15">
        <text>2'-deoxyribonucleotide-(2'-deoxyribose 5'-phosphate)-2'-deoxyribonucleotide-DNA = a 3'-end 2'-deoxyribonucleotide-(2,3-dehydro-2,3-deoxyribose 5'-phosphate)-DNA + a 5'-end 5'-phospho-2'-deoxyribonucleoside-DNA + H(+)</text>
        <dbReference type="Rhea" id="RHEA:66592"/>
        <dbReference type="Rhea" id="RHEA-COMP:13180"/>
        <dbReference type="Rhea" id="RHEA-COMP:16897"/>
        <dbReference type="Rhea" id="RHEA-COMP:17067"/>
        <dbReference type="ChEBI" id="CHEBI:15378"/>
        <dbReference type="ChEBI" id="CHEBI:136412"/>
        <dbReference type="ChEBI" id="CHEBI:157695"/>
        <dbReference type="ChEBI" id="CHEBI:167181"/>
        <dbReference type="EC" id="4.2.99.18"/>
    </reaction>
</comment>
<comment type="catalytic activity">
    <reaction evidence="1 15">
        <text>Hydrolysis of DNA containing ring-opened 7-methylguanine residues, releasing 2,6-diamino-4-hydroxy-5-(N-methyl)formamidopyrimidine.</text>
        <dbReference type="EC" id="3.2.2.23"/>
    </reaction>
</comment>
<comment type="similarity">
    <text evidence="2 15">Belongs to the FPG family.</text>
</comment>
<comment type="function">
    <text evidence="15">Involved in base excision repair of DNA damaged by oxidation or by mutagenic agents. Acts as DNA glycosylase that recognizes and removes damaged bases. Has a preference for oxidized purines, such as 7,8-dihydro-8-oxoguanine (8-oxoG). Has AP (apurinic/apyrimidinic) lyase activity and introduces nicks in the DNA strand. Cleaves the DNA backbone by beta-delta elimination to generate a single-strand break at the site of the removed base with both 3'- and 5'-phosphates.</text>
</comment>
<evidence type="ECO:0000313" key="18">
    <source>
        <dbReference type="EMBL" id="MDN4120471.1"/>
    </source>
</evidence>
<dbReference type="SUPFAM" id="SSF46946">
    <property type="entry name" value="S13-like H2TH domain"/>
    <property type="match status" value="1"/>
</dbReference>
<dbReference type="PANTHER" id="PTHR22993">
    <property type="entry name" value="FORMAMIDOPYRIMIDINE-DNA GLYCOSYLASE"/>
    <property type="match status" value="1"/>
</dbReference>
<feature type="domain" description="Formamidopyrimidine-DNA glycosylase catalytic" evidence="17">
    <location>
        <begin position="2"/>
        <end position="112"/>
    </location>
</feature>
<feature type="binding site" evidence="15">
    <location>
        <position position="91"/>
    </location>
    <ligand>
        <name>DNA</name>
        <dbReference type="ChEBI" id="CHEBI:16991"/>
    </ligand>
</feature>
<organism evidence="18 19">
    <name type="scientific">Alcaligenes endophyticus</name>
    <dbReference type="NCBI Taxonomy" id="1929088"/>
    <lineage>
        <taxon>Bacteria</taxon>
        <taxon>Pseudomonadati</taxon>
        <taxon>Pseudomonadota</taxon>
        <taxon>Betaproteobacteria</taxon>
        <taxon>Burkholderiales</taxon>
        <taxon>Alcaligenaceae</taxon>
        <taxon>Alcaligenes</taxon>
    </lineage>
</organism>
<evidence type="ECO:0000256" key="14">
    <source>
        <dbReference type="ARBA" id="ARBA00044632"/>
    </source>
</evidence>
<keyword evidence="10 15" id="KW-0234">DNA repair</keyword>
<dbReference type="NCBIfam" id="NF002211">
    <property type="entry name" value="PRK01103.1"/>
    <property type="match status" value="1"/>
</dbReference>
<comment type="cofactor">
    <cofactor evidence="15">
        <name>Zn(2+)</name>
        <dbReference type="ChEBI" id="CHEBI:29105"/>
    </cofactor>
    <text evidence="15">Binds 1 zinc ion per subunit.</text>
</comment>
<dbReference type="SMART" id="SM00898">
    <property type="entry name" value="Fapy_DNA_glyco"/>
    <property type="match status" value="1"/>
</dbReference>
<feature type="active site" description="Schiff-base intermediate with DNA" evidence="15">
    <location>
        <position position="2"/>
    </location>
</feature>
<dbReference type="InterPro" id="IPR010663">
    <property type="entry name" value="Znf_FPG/IleRS"/>
</dbReference>
<accession>A0ABT8EGQ5</accession>
<dbReference type="SUPFAM" id="SSF57716">
    <property type="entry name" value="Glucocorticoid receptor-like (DNA-binding domain)"/>
    <property type="match status" value="1"/>
</dbReference>
<feature type="binding site" evidence="15">
    <location>
        <position position="154"/>
    </location>
    <ligand>
        <name>DNA</name>
        <dbReference type="ChEBI" id="CHEBI:16991"/>
    </ligand>
</feature>
<dbReference type="InterPro" id="IPR000214">
    <property type="entry name" value="Znf_DNA_glyclase/AP_lyase"/>
</dbReference>
<feature type="active site" description="Proton donor" evidence="15">
    <location>
        <position position="3"/>
    </location>
</feature>
<evidence type="ECO:0000256" key="12">
    <source>
        <dbReference type="ARBA" id="ARBA00023268"/>
    </source>
</evidence>
<keyword evidence="19" id="KW-1185">Reference proteome</keyword>
<keyword evidence="4 15" id="KW-0479">Metal-binding</keyword>
<dbReference type="SUPFAM" id="SSF81624">
    <property type="entry name" value="N-terminal domain of MutM-like DNA repair proteins"/>
    <property type="match status" value="1"/>
</dbReference>
<feature type="active site" description="Proton donor; for delta-elimination activity" evidence="15">
    <location>
        <position position="264"/>
    </location>
</feature>
<evidence type="ECO:0000256" key="5">
    <source>
        <dbReference type="ARBA" id="ARBA00022763"/>
    </source>
</evidence>
<dbReference type="InterPro" id="IPR012319">
    <property type="entry name" value="FPG_cat"/>
</dbReference>
<dbReference type="EMBL" id="JAJHNU010000001">
    <property type="protein sequence ID" value="MDN4120471.1"/>
    <property type="molecule type" value="Genomic_DNA"/>
</dbReference>
<evidence type="ECO:0000256" key="8">
    <source>
        <dbReference type="ARBA" id="ARBA00022833"/>
    </source>
</evidence>
<evidence type="ECO:0000256" key="2">
    <source>
        <dbReference type="ARBA" id="ARBA00009409"/>
    </source>
</evidence>
<keyword evidence="12 15" id="KW-0511">Multifunctional enzyme</keyword>
<evidence type="ECO:0000256" key="11">
    <source>
        <dbReference type="ARBA" id="ARBA00023239"/>
    </source>
</evidence>
<comment type="subunit">
    <text evidence="3 15">Monomer.</text>
</comment>
<evidence type="ECO:0000256" key="13">
    <source>
        <dbReference type="ARBA" id="ARBA00023295"/>
    </source>
</evidence>
<keyword evidence="13 15" id="KW-0326">Glycosidase</keyword>
<comment type="caution">
    <text evidence="18">The sequence shown here is derived from an EMBL/GenBank/DDBJ whole genome shotgun (WGS) entry which is preliminary data.</text>
</comment>
<dbReference type="Gene3D" id="1.10.8.50">
    <property type="match status" value="1"/>
</dbReference>
<evidence type="ECO:0000256" key="10">
    <source>
        <dbReference type="ARBA" id="ARBA00023204"/>
    </source>
</evidence>
<dbReference type="InterPro" id="IPR010979">
    <property type="entry name" value="Ribosomal_uS13-like_H2TH"/>
</dbReference>
<reference evidence="18" key="1">
    <citation type="submission" date="2021-11" db="EMBL/GenBank/DDBJ databases">
        <title>Draft genome sequence of Alcaligenes endophyticus type strain CCUG 75668T.</title>
        <authorList>
            <person name="Salva-Serra F."/>
            <person name="Duran R.E."/>
            <person name="Seeger M."/>
            <person name="Moore E.R.B."/>
            <person name="Jaen-Luchoro D."/>
        </authorList>
    </citation>
    <scope>NUCLEOTIDE SEQUENCE</scope>
    <source>
        <strain evidence="18">CCUG 75668</strain>
    </source>
</reference>
<evidence type="ECO:0000259" key="16">
    <source>
        <dbReference type="PROSITE" id="PS51066"/>
    </source>
</evidence>
<evidence type="ECO:0000313" key="19">
    <source>
        <dbReference type="Proteomes" id="UP001168613"/>
    </source>
</evidence>
<feature type="active site" description="Proton donor; for beta-elimination activity" evidence="15">
    <location>
        <position position="58"/>
    </location>
</feature>
<proteinExistence type="inferred from homology"/>
<dbReference type="InterPro" id="IPR015886">
    <property type="entry name" value="H2TH_FPG"/>
</dbReference>
<evidence type="ECO:0000256" key="4">
    <source>
        <dbReference type="ARBA" id="ARBA00022723"/>
    </source>
</evidence>
<dbReference type="PROSITE" id="PS51066">
    <property type="entry name" value="ZF_FPG_2"/>
    <property type="match status" value="1"/>
</dbReference>
<dbReference type="InterPro" id="IPR035937">
    <property type="entry name" value="FPG_N"/>
</dbReference>
<keyword evidence="11 15" id="KW-0456">Lyase</keyword>
<evidence type="ECO:0000256" key="15">
    <source>
        <dbReference type="HAMAP-Rule" id="MF_00103"/>
    </source>
</evidence>
<evidence type="ECO:0000259" key="17">
    <source>
        <dbReference type="PROSITE" id="PS51068"/>
    </source>
</evidence>
<feature type="domain" description="FPG-type" evidence="16">
    <location>
        <begin position="240"/>
        <end position="274"/>
    </location>
</feature>
<evidence type="ECO:0000256" key="1">
    <source>
        <dbReference type="ARBA" id="ARBA00001668"/>
    </source>
</evidence>
<evidence type="ECO:0000256" key="9">
    <source>
        <dbReference type="ARBA" id="ARBA00023125"/>
    </source>
</evidence>
<protein>
    <recommendedName>
        <fullName evidence="15">Formamidopyrimidine-DNA glycosylase</fullName>
        <shortName evidence="15">Fapy-DNA glycosylase</shortName>
        <ecNumber evidence="15">3.2.2.23</ecNumber>
    </recommendedName>
    <alternativeName>
        <fullName evidence="15">DNA-(apurinic or apyrimidinic site) lyase MutM</fullName>
        <shortName evidence="15">AP lyase MutM</shortName>
        <ecNumber evidence="15">4.2.99.18</ecNumber>
    </alternativeName>
</protein>
<dbReference type="PROSITE" id="PS51068">
    <property type="entry name" value="FPG_CAT"/>
    <property type="match status" value="1"/>
</dbReference>
<keyword evidence="7 15" id="KW-0378">Hydrolase</keyword>
<keyword evidence="9 15" id="KW-0238">DNA-binding</keyword>
<dbReference type="GO" id="GO:0008534">
    <property type="term" value="F:oxidized purine nucleobase lesion DNA N-glycosylase activity"/>
    <property type="evidence" value="ECO:0007669"/>
    <property type="project" value="UniProtKB-EC"/>
</dbReference>
<dbReference type="GO" id="GO:0140078">
    <property type="term" value="F:class I DNA-(apurinic or apyrimidinic site) endonuclease activity"/>
    <property type="evidence" value="ECO:0007669"/>
    <property type="project" value="UniProtKB-EC"/>
</dbReference>
<dbReference type="SMART" id="SM01232">
    <property type="entry name" value="H2TH"/>
    <property type="match status" value="1"/>
</dbReference>
<evidence type="ECO:0000256" key="7">
    <source>
        <dbReference type="ARBA" id="ARBA00022801"/>
    </source>
</evidence>
<feature type="binding site" evidence="15">
    <location>
        <position position="109"/>
    </location>
    <ligand>
        <name>DNA</name>
        <dbReference type="ChEBI" id="CHEBI:16991"/>
    </ligand>
</feature>